<evidence type="ECO:0000259" key="2">
    <source>
        <dbReference type="PROSITE" id="PS50186"/>
    </source>
</evidence>
<dbReference type="Pfam" id="PF00610">
    <property type="entry name" value="DEP"/>
    <property type="match status" value="1"/>
</dbReference>
<dbReference type="Gene3D" id="1.10.10.10">
    <property type="entry name" value="Winged helix-like DNA-binding domain superfamily/Winged helix DNA-binding domain"/>
    <property type="match status" value="1"/>
</dbReference>
<dbReference type="OrthoDB" id="524326at2759"/>
<dbReference type="InterPro" id="IPR036390">
    <property type="entry name" value="WH_DNA-bd_sf"/>
</dbReference>
<proteinExistence type="predicted"/>
<dbReference type="Proteomes" id="UP000507470">
    <property type="component" value="Unassembled WGS sequence"/>
</dbReference>
<keyword evidence="4" id="KW-1185">Reference proteome</keyword>
<sequence length="881" mass="101134">MDSRSSPTDRSVPYTGPYRATKLWNEVILTFRNGMPLGRHRRYMKTYDNCFSSSEAVDWLHDYLKSNKNFGADVTRSQTIQLLQKLHRARVVEDIRGGKHNRADVCDNNRLFRFVHASPHRQNVHTRTPLTNRHDLINKDQGPITLDLDHEKPAQMSPIKVLPECHLVAKQLNAADVEDAWKNMTLDRLQEVLGIEEMSEILDSNFVNGKHVMHNCLYINKSGIVTNIEPKDQLPHWALSAMKCLAHWPEKVDDNLPSYPGFEKDVFRVVRDYFCGLSEPLLTYEMYEVILNVFVTAEGLIQEDCDNESDIPDEMYSPTHKSISSFESVENLLMNLTSVGSTPDVKSGNALPRVSSTSVLELSPIYPDHVFEEKRRKSTSSLSLPVAAKYETAFGPENRTVTRVYLNKGDVQTEYGYTNGPEDLSRTPIETHFKTSQEVPRYVSNSEHCYDSYDINFAHVRSMRKKKSEPCRNAIDKNRRQSCSENNPAHYSNRSESNKTNQYTKNKHYLPARRSYSDSSSQSEINRPAPEYVSPPAYHSLFPDGYKPVIDGASRKLLNRSISSQALHMLRALSFEDEECQHGLNHQAYTQTLGRTKSRRSLDNVGSQTLERRPSQGALNKCRNSQSDLQSQCSLNRCTDKLNRMASRESLTGRSLSLSDLMHGESKTNLRRFCSDAGQVENIIERIKKSLQLVFLLVPPPNRRKLHLLLKLMNKMFNNTKLQLDSEQNTRTLLLETFYRSVLSCQDEADMEDLLVMRIVSFLIDHGVDIMLVPKDLKSAVEEKLANMTKTQVSKEDYEVQRMSSSQKALEELLEEIINDRTMSAARRKQRLKKFEKTYPDIFAKKFATIELKKDVKEDKPKIKQPLLIRPLMTKLRGLRI</sequence>
<dbReference type="InterPro" id="IPR008936">
    <property type="entry name" value="Rho_GTPase_activation_prot"/>
</dbReference>
<name>A0A6J8CRM2_MYTCO</name>
<dbReference type="PANTHER" id="PTHR16206:SF4">
    <property type="entry name" value="PROTEIN LET-99"/>
    <property type="match status" value="1"/>
</dbReference>
<accession>A0A6J8CRM2</accession>
<dbReference type="InterPro" id="IPR036388">
    <property type="entry name" value="WH-like_DNA-bd_sf"/>
</dbReference>
<feature type="compositionally biased region" description="Basic and acidic residues" evidence="1">
    <location>
        <begin position="468"/>
        <end position="479"/>
    </location>
</feature>
<dbReference type="PANTHER" id="PTHR16206">
    <property type="entry name" value="DEP DOMAIN-CONTAINING"/>
    <property type="match status" value="1"/>
</dbReference>
<protein>
    <submittedName>
        <fullName evidence="3">DEP domain-containing protein 1A,DEP domain-containing protein 1B</fullName>
    </submittedName>
</protein>
<feature type="region of interest" description="Disordered" evidence="1">
    <location>
        <begin position="593"/>
        <end position="623"/>
    </location>
</feature>
<dbReference type="InterPro" id="IPR000591">
    <property type="entry name" value="DEP_dom"/>
</dbReference>
<evidence type="ECO:0000256" key="1">
    <source>
        <dbReference type="SAM" id="MobiDB-lite"/>
    </source>
</evidence>
<evidence type="ECO:0000313" key="4">
    <source>
        <dbReference type="Proteomes" id="UP000507470"/>
    </source>
</evidence>
<feature type="domain" description="DEP" evidence="2">
    <location>
        <begin position="31"/>
        <end position="116"/>
    </location>
</feature>
<dbReference type="PROSITE" id="PS50186">
    <property type="entry name" value="DEP"/>
    <property type="match status" value="1"/>
</dbReference>
<reference evidence="3 4" key="1">
    <citation type="submission" date="2020-06" db="EMBL/GenBank/DDBJ databases">
        <authorList>
            <person name="Li R."/>
            <person name="Bekaert M."/>
        </authorList>
    </citation>
    <scope>NUCLEOTIDE SEQUENCE [LARGE SCALE GENOMIC DNA]</scope>
    <source>
        <strain evidence="4">wild</strain>
    </source>
</reference>
<dbReference type="SMART" id="SM00049">
    <property type="entry name" value="DEP"/>
    <property type="match status" value="1"/>
</dbReference>
<dbReference type="GO" id="GO:0035556">
    <property type="term" value="P:intracellular signal transduction"/>
    <property type="evidence" value="ECO:0007669"/>
    <property type="project" value="InterPro"/>
</dbReference>
<evidence type="ECO:0000313" key="3">
    <source>
        <dbReference type="EMBL" id="CAC5399123.1"/>
    </source>
</evidence>
<dbReference type="SUPFAM" id="SSF48350">
    <property type="entry name" value="GTPase activation domain, GAP"/>
    <property type="match status" value="1"/>
</dbReference>
<organism evidence="3 4">
    <name type="scientific">Mytilus coruscus</name>
    <name type="common">Sea mussel</name>
    <dbReference type="NCBI Taxonomy" id="42192"/>
    <lineage>
        <taxon>Eukaryota</taxon>
        <taxon>Metazoa</taxon>
        <taxon>Spiralia</taxon>
        <taxon>Lophotrochozoa</taxon>
        <taxon>Mollusca</taxon>
        <taxon>Bivalvia</taxon>
        <taxon>Autobranchia</taxon>
        <taxon>Pteriomorphia</taxon>
        <taxon>Mytilida</taxon>
        <taxon>Mytiloidea</taxon>
        <taxon>Mytilidae</taxon>
        <taxon>Mytilinae</taxon>
        <taxon>Mytilus</taxon>
    </lineage>
</organism>
<gene>
    <name evidence="3" type="ORF">MCOR_33412</name>
</gene>
<feature type="compositionally biased region" description="Polar residues" evidence="1">
    <location>
        <begin position="481"/>
        <end position="504"/>
    </location>
</feature>
<dbReference type="SUPFAM" id="SSF46785">
    <property type="entry name" value="Winged helix' DNA-binding domain"/>
    <property type="match status" value="1"/>
</dbReference>
<dbReference type="EMBL" id="CACVKT020005972">
    <property type="protein sequence ID" value="CAC5399123.1"/>
    <property type="molecule type" value="Genomic_DNA"/>
</dbReference>
<dbReference type="AlphaFoldDB" id="A0A6J8CRM2"/>
<feature type="region of interest" description="Disordered" evidence="1">
    <location>
        <begin position="466"/>
        <end position="532"/>
    </location>
</feature>